<sequence length="464" mass="49629">MLERMFKLEENKTNVKTEVMAGITTFMTMAYILAVNPSTMTAFNDILGLEGSARMNPNGVFMATAISSFIATLLMAFLANYPFALAPGMGLNAYFAYTVVIKMGYSWQVALTAVFIEGLIFILLSLTKVREAIFSSIPMTLKLAVSAGIGLFIAFLGLQNAGIVEDNAATLVQFHAFNGEGVTRTENVSVILAIIGVLITAILLIKKVKGGILFGILATWILGIICQLSGLYIVDPAAGYYSLLPDFSGGFQLSALADVAFKLDFSNILSLDFFVVVFAFLFVDLFDTLGTLIGVASKSNMLDKDGNLPRIKGALMADAVGTTAGALLGTSTVTTYVESATGVSEGGRTGLTSFVVAILFGLSIFLSPVFLAIPSFATAPALIIVGFYMISSILKIDFDDMSEAIPAFICLIAMPFTYSISEGIAFGIISYVVINLITGKVKEKKISVVMYILAIAFILKYIFM</sequence>
<feature type="transmembrane region" description="Helical" evidence="9">
    <location>
        <begin position="105"/>
        <end position="127"/>
    </location>
</feature>
<evidence type="ECO:0000313" key="10">
    <source>
        <dbReference type="EMBL" id="CUH92184.1"/>
    </source>
</evidence>
<gene>
    <name evidence="10" type="ORF">SD1D_0633</name>
</gene>
<keyword evidence="4 8" id="KW-1003">Cell membrane</keyword>
<feature type="transmembrane region" description="Helical" evidence="9">
    <location>
        <begin position="349"/>
        <end position="371"/>
    </location>
</feature>
<feature type="transmembrane region" description="Helical" evidence="9">
    <location>
        <begin position="446"/>
        <end position="463"/>
    </location>
</feature>
<feature type="transmembrane region" description="Helical" evidence="9">
    <location>
        <begin position="188"/>
        <end position="205"/>
    </location>
</feature>
<evidence type="ECO:0000256" key="2">
    <source>
        <dbReference type="ARBA" id="ARBA00005697"/>
    </source>
</evidence>
<evidence type="ECO:0000256" key="3">
    <source>
        <dbReference type="ARBA" id="ARBA00022448"/>
    </source>
</evidence>
<dbReference type="InterPro" id="IPR045018">
    <property type="entry name" value="Azg-like"/>
</dbReference>
<protein>
    <submittedName>
        <fullName evidence="10">Putative membrane protein</fullName>
    </submittedName>
</protein>
<dbReference type="PANTHER" id="PTHR43337">
    <property type="entry name" value="XANTHINE/URACIL PERMEASE C887.17-RELATED"/>
    <property type="match status" value="1"/>
</dbReference>
<dbReference type="OrthoDB" id="9808458at2"/>
<feature type="transmembrane region" description="Helical" evidence="9">
    <location>
        <begin position="20"/>
        <end position="39"/>
    </location>
</feature>
<evidence type="ECO:0000256" key="8">
    <source>
        <dbReference type="PIRNR" id="PIRNR005353"/>
    </source>
</evidence>
<dbReference type="AlphaFoldDB" id="A0A0K8J4B4"/>
<comment type="subcellular location">
    <subcellularLocation>
        <location evidence="1 8">Cell membrane</location>
        <topology evidence="1 8">Multi-pass membrane protein</topology>
    </subcellularLocation>
</comment>
<evidence type="ECO:0000256" key="1">
    <source>
        <dbReference type="ARBA" id="ARBA00004651"/>
    </source>
</evidence>
<keyword evidence="5 8" id="KW-0812">Transmembrane</keyword>
<evidence type="ECO:0000256" key="5">
    <source>
        <dbReference type="ARBA" id="ARBA00022692"/>
    </source>
</evidence>
<dbReference type="GO" id="GO:0005345">
    <property type="term" value="F:purine nucleobase transmembrane transporter activity"/>
    <property type="evidence" value="ECO:0007669"/>
    <property type="project" value="TreeGrafter"/>
</dbReference>
<keyword evidence="3 8" id="KW-0813">Transport</keyword>
<reference evidence="11" key="1">
    <citation type="submission" date="2015-09" db="EMBL/GenBank/DDBJ databases">
        <authorList>
            <person name="Wibberg D."/>
        </authorList>
    </citation>
    <scope>NUCLEOTIDE SEQUENCE [LARGE SCALE GENOMIC DNA]</scope>
    <source>
        <strain evidence="11">SD1D</strain>
    </source>
</reference>
<feature type="transmembrane region" description="Helical" evidence="9">
    <location>
        <begin position="212"/>
        <end position="234"/>
    </location>
</feature>
<dbReference type="EMBL" id="LN879430">
    <property type="protein sequence ID" value="CUH92184.1"/>
    <property type="molecule type" value="Genomic_DNA"/>
</dbReference>
<dbReference type="RefSeq" id="WP_058257577.1">
    <property type="nucleotide sequence ID" value="NZ_JANWKB010000079.1"/>
</dbReference>
<feature type="transmembrane region" description="Helical" evidence="9">
    <location>
        <begin position="408"/>
        <end position="434"/>
    </location>
</feature>
<keyword evidence="6 8" id="KW-1133">Transmembrane helix</keyword>
<comment type="similarity">
    <text evidence="2 8">Belongs to the nucleobase:cation symporter-2 (NCS2) (TC 2.A.40) family. Azg-like subfamily.</text>
</comment>
<evidence type="ECO:0000256" key="7">
    <source>
        <dbReference type="ARBA" id="ARBA00023136"/>
    </source>
</evidence>
<feature type="transmembrane region" description="Helical" evidence="9">
    <location>
        <begin position="139"/>
        <end position="158"/>
    </location>
</feature>
<dbReference type="Proteomes" id="UP000196053">
    <property type="component" value="Chromosome I"/>
</dbReference>
<dbReference type="PANTHER" id="PTHR43337:SF1">
    <property type="entry name" value="XANTHINE_URACIL PERMEASE C887.17-RELATED"/>
    <property type="match status" value="1"/>
</dbReference>
<feature type="transmembrane region" description="Helical" evidence="9">
    <location>
        <begin position="315"/>
        <end position="337"/>
    </location>
</feature>
<proteinExistence type="inferred from homology"/>
<feature type="transmembrane region" description="Helical" evidence="9">
    <location>
        <begin position="273"/>
        <end position="295"/>
    </location>
</feature>
<evidence type="ECO:0000313" key="11">
    <source>
        <dbReference type="Proteomes" id="UP000196053"/>
    </source>
</evidence>
<evidence type="ECO:0000256" key="6">
    <source>
        <dbReference type="ARBA" id="ARBA00022989"/>
    </source>
</evidence>
<dbReference type="GO" id="GO:0005886">
    <property type="term" value="C:plasma membrane"/>
    <property type="evidence" value="ECO:0007669"/>
    <property type="project" value="UniProtKB-SubCell"/>
</dbReference>
<dbReference type="InterPro" id="IPR006043">
    <property type="entry name" value="NCS2"/>
</dbReference>
<name>A0A0K8J4B4_9FIRM</name>
<feature type="transmembrane region" description="Helical" evidence="9">
    <location>
        <begin position="60"/>
        <end position="85"/>
    </location>
</feature>
<dbReference type="Pfam" id="PF00860">
    <property type="entry name" value="Xan_ur_permease"/>
    <property type="match status" value="1"/>
</dbReference>
<accession>A0A0K8J4B4</accession>
<keyword evidence="7 8" id="KW-0472">Membrane</keyword>
<dbReference type="PIRSF" id="PIRSF005353">
    <property type="entry name" value="PbuG"/>
    <property type="match status" value="1"/>
</dbReference>
<organism evidence="10 11">
    <name type="scientific">Herbinix luporum</name>
    <dbReference type="NCBI Taxonomy" id="1679721"/>
    <lineage>
        <taxon>Bacteria</taxon>
        <taxon>Bacillati</taxon>
        <taxon>Bacillota</taxon>
        <taxon>Clostridia</taxon>
        <taxon>Lachnospirales</taxon>
        <taxon>Lachnospiraceae</taxon>
        <taxon>Herbinix</taxon>
    </lineage>
</organism>
<dbReference type="KEGG" id="hsd:SD1D_0633"/>
<dbReference type="InterPro" id="IPR026033">
    <property type="entry name" value="Azg-like_bact_archaea"/>
</dbReference>
<keyword evidence="11" id="KW-1185">Reference proteome</keyword>
<feature type="transmembrane region" description="Helical" evidence="9">
    <location>
        <begin position="377"/>
        <end position="396"/>
    </location>
</feature>
<evidence type="ECO:0000256" key="9">
    <source>
        <dbReference type="SAM" id="Phobius"/>
    </source>
</evidence>
<evidence type="ECO:0000256" key="4">
    <source>
        <dbReference type="ARBA" id="ARBA00022475"/>
    </source>
</evidence>